<evidence type="ECO:0000256" key="4">
    <source>
        <dbReference type="ARBA" id="ARBA00008426"/>
    </source>
</evidence>
<evidence type="ECO:0000313" key="12">
    <source>
        <dbReference type="EMBL" id="UTI66435.1"/>
    </source>
</evidence>
<evidence type="ECO:0000256" key="2">
    <source>
        <dbReference type="ARBA" id="ARBA00004496"/>
    </source>
</evidence>
<evidence type="ECO:0000256" key="11">
    <source>
        <dbReference type="SAM" id="Coils"/>
    </source>
</evidence>
<dbReference type="NCBIfam" id="TIGR00876">
    <property type="entry name" value="tal_mycobact"/>
    <property type="match status" value="1"/>
</dbReference>
<dbReference type="InterPro" id="IPR001585">
    <property type="entry name" value="TAL/FSA"/>
</dbReference>
<evidence type="ECO:0000256" key="10">
    <source>
        <dbReference type="HAMAP-Rule" id="MF_00493"/>
    </source>
</evidence>
<keyword evidence="8 10" id="KW-0570">Pentose shunt</keyword>
<dbReference type="CDD" id="cd00955">
    <property type="entry name" value="Transaldolase_like"/>
    <property type="match status" value="1"/>
</dbReference>
<comment type="similarity">
    <text evidence="4 10">Belongs to the transaldolase family. Type 2 subfamily.</text>
</comment>
<evidence type="ECO:0000256" key="7">
    <source>
        <dbReference type="ARBA" id="ARBA00022679"/>
    </source>
</evidence>
<feature type="active site" description="Schiff-base intermediate with substrate" evidence="10">
    <location>
        <position position="147"/>
    </location>
</feature>
<evidence type="ECO:0000256" key="8">
    <source>
        <dbReference type="ARBA" id="ARBA00023126"/>
    </source>
</evidence>
<protein>
    <recommendedName>
        <fullName evidence="5 10">Transaldolase</fullName>
        <ecNumber evidence="5 10">2.2.1.2</ecNumber>
    </recommendedName>
</protein>
<keyword evidence="11" id="KW-0175">Coiled coil</keyword>
<dbReference type="InterPro" id="IPR004732">
    <property type="entry name" value="Transaldolase_2"/>
</dbReference>
<comment type="function">
    <text evidence="1 10">Transaldolase is important for the balance of metabolites in the pentose-phosphate pathway.</text>
</comment>
<accession>A0ABY5E0T0</accession>
<keyword evidence="7 10" id="KW-0808">Transferase</keyword>
<evidence type="ECO:0000256" key="5">
    <source>
        <dbReference type="ARBA" id="ARBA00013151"/>
    </source>
</evidence>
<reference evidence="12 13" key="1">
    <citation type="submission" date="2022-06" db="EMBL/GenBank/DDBJ databases">
        <title>Paraconexibacter antarcticus.</title>
        <authorList>
            <person name="Kim C.S."/>
        </authorList>
    </citation>
    <scope>NUCLEOTIDE SEQUENCE [LARGE SCALE GENOMIC DNA]</scope>
    <source>
        <strain evidence="12 13">02-257</strain>
    </source>
</reference>
<dbReference type="PANTHER" id="PTHR10683:SF31">
    <property type="entry name" value="TRANSALDOLASE"/>
    <property type="match status" value="1"/>
</dbReference>
<dbReference type="SUPFAM" id="SSF51569">
    <property type="entry name" value="Aldolase"/>
    <property type="match status" value="1"/>
</dbReference>
<dbReference type="EMBL" id="CP098502">
    <property type="protein sequence ID" value="UTI66435.1"/>
    <property type="molecule type" value="Genomic_DNA"/>
</dbReference>
<dbReference type="Gene3D" id="3.20.20.70">
    <property type="entry name" value="Aldolase class I"/>
    <property type="match status" value="1"/>
</dbReference>
<gene>
    <name evidence="10 12" type="primary">tal</name>
    <name evidence="12" type="ORF">NBH00_09545</name>
</gene>
<dbReference type="InterPro" id="IPR013785">
    <property type="entry name" value="Aldolase_TIM"/>
</dbReference>
<comment type="subcellular location">
    <subcellularLocation>
        <location evidence="2 10">Cytoplasm</location>
    </subcellularLocation>
</comment>
<dbReference type="PIRSF" id="PIRSF036915">
    <property type="entry name" value="Trnald_Bac_Plnt"/>
    <property type="match status" value="1"/>
</dbReference>
<keyword evidence="13" id="KW-1185">Reference proteome</keyword>
<dbReference type="PANTHER" id="PTHR10683">
    <property type="entry name" value="TRANSALDOLASE"/>
    <property type="match status" value="1"/>
</dbReference>
<feature type="coiled-coil region" evidence="11">
    <location>
        <begin position="56"/>
        <end position="83"/>
    </location>
</feature>
<comment type="catalytic activity">
    <reaction evidence="10">
        <text>D-sedoheptulose 7-phosphate + D-glyceraldehyde 3-phosphate = D-erythrose 4-phosphate + beta-D-fructose 6-phosphate</text>
        <dbReference type="Rhea" id="RHEA:17053"/>
        <dbReference type="ChEBI" id="CHEBI:16897"/>
        <dbReference type="ChEBI" id="CHEBI:57483"/>
        <dbReference type="ChEBI" id="CHEBI:57634"/>
        <dbReference type="ChEBI" id="CHEBI:59776"/>
        <dbReference type="EC" id="2.2.1.2"/>
    </reaction>
</comment>
<evidence type="ECO:0000256" key="6">
    <source>
        <dbReference type="ARBA" id="ARBA00022490"/>
    </source>
</evidence>
<dbReference type="Proteomes" id="UP001056035">
    <property type="component" value="Chromosome"/>
</dbReference>
<dbReference type="GO" id="GO:0004801">
    <property type="term" value="F:transaldolase activity"/>
    <property type="evidence" value="ECO:0007669"/>
    <property type="project" value="UniProtKB-EC"/>
</dbReference>
<keyword evidence="6 10" id="KW-0963">Cytoplasm</keyword>
<dbReference type="RefSeq" id="WP_254573106.1">
    <property type="nucleotide sequence ID" value="NZ_CP098502.1"/>
</dbReference>
<evidence type="ECO:0000313" key="13">
    <source>
        <dbReference type="Proteomes" id="UP001056035"/>
    </source>
</evidence>
<evidence type="ECO:0000256" key="9">
    <source>
        <dbReference type="ARBA" id="ARBA00023270"/>
    </source>
</evidence>
<evidence type="ECO:0000256" key="1">
    <source>
        <dbReference type="ARBA" id="ARBA00003518"/>
    </source>
</evidence>
<dbReference type="NCBIfam" id="NF002881">
    <property type="entry name" value="PRK03343.1"/>
    <property type="match status" value="1"/>
</dbReference>
<name>A0ABY5E0T0_9ACTN</name>
<dbReference type="HAMAP" id="MF_00493">
    <property type="entry name" value="Transaldolase_2"/>
    <property type="match status" value="1"/>
</dbReference>
<comment type="pathway">
    <text evidence="3 10">Carbohydrate degradation; pentose phosphate pathway; D-glyceraldehyde 3-phosphate and beta-D-fructose 6-phosphate from D-ribose 5-phosphate and D-xylulose 5-phosphate (non-oxidative stage): step 2/3.</text>
</comment>
<dbReference type="EC" id="2.2.1.2" evidence="5 10"/>
<keyword evidence="9 10" id="KW-0704">Schiff base</keyword>
<evidence type="ECO:0000256" key="3">
    <source>
        <dbReference type="ARBA" id="ARBA00004857"/>
    </source>
</evidence>
<organism evidence="12 13">
    <name type="scientific">Paraconexibacter antarcticus</name>
    <dbReference type="NCBI Taxonomy" id="2949664"/>
    <lineage>
        <taxon>Bacteria</taxon>
        <taxon>Bacillati</taxon>
        <taxon>Actinomycetota</taxon>
        <taxon>Thermoleophilia</taxon>
        <taxon>Solirubrobacterales</taxon>
        <taxon>Paraconexibacteraceae</taxon>
        <taxon>Paraconexibacter</taxon>
    </lineage>
</organism>
<proteinExistence type="inferred from homology"/>
<sequence>MSQTDTTVNAHLDAITKAGTSVWLDQISRGLIETGELESMAHEYSLRGLTSNPAIFEKAILGVEEYDEQLAELAKEGKDAREIYQGLAIKDVQDAADILRPVFDASGGTDGFVSFEVDPDLAEDADKTIAQAREYWQRVDRPNLMIKIPGTPAGLGPIETAISEGINVNVTLLFSVDAYADVAEAYIKGLEKRHAAGESLDVQSVASFFVSRVDSEVDKRLEALGHEALAGKAGLANARAAYRRYKEIFHGERFAELKAAGAPVQRPLWASTGTKNPAYSDVLYVDGLIGPETVNTMPMATLKAAADHGSVSPDGPTVELDPTHDLNALAGAGIDMDDVTAKLLTDGIAAFVTPMESLLEGIEKKRGELA</sequence>
<dbReference type="Pfam" id="PF00923">
    <property type="entry name" value="TAL_FSA"/>
    <property type="match status" value="1"/>
</dbReference>